<feature type="compositionally biased region" description="Low complexity" evidence="1">
    <location>
        <begin position="937"/>
        <end position="954"/>
    </location>
</feature>
<gene>
    <name evidence="2" type="ORF">ONZ51_g10813</name>
</gene>
<keyword evidence="3" id="KW-1185">Reference proteome</keyword>
<dbReference type="Proteomes" id="UP001215151">
    <property type="component" value="Unassembled WGS sequence"/>
</dbReference>
<feature type="region of interest" description="Disordered" evidence="1">
    <location>
        <begin position="904"/>
        <end position="961"/>
    </location>
</feature>
<evidence type="ECO:0000313" key="3">
    <source>
        <dbReference type="Proteomes" id="UP001215151"/>
    </source>
</evidence>
<sequence>MSTSAASPHHTFNPTVSHTSFHERREACYQPGQICCVHETLATPIELILSQTPGIVDHPELLKECTRMLKRIYARRNDRREKRLGKRRPCTIMEVEDTGHLPDDSIQSTGKGGGRRVLHPEICIMGTLGGSRPENIDPVTKHFLIPVFPNLGHGQNESVMDMQGVSNEHPEDMLRDKPLKQLQTCGPRPWPNAQQWLTAFQYTSPSPILGPWTPFSEREGVNAGSARSNMVVNHIDEEPKEVTIESTYHFNKATIVLLRRECQRRLEEWGEKCTTDPEFARRGAMEYRTNRAMASNNRELFELREQSQVCLPSQLLNAHHTREQHIPSPLHANQPQRVQPLFRPKFPISQSKLSMPLQFCPMPYRYAAVRMDPVAMVKHLQDPLALAAARAMQCKTHLVYVDSDLELPFPGKPWYRFCLCPIGTSLRPEDKEKGFTPDMCIPIHPNQRHPLDRPALRPEPAFPFDNCYHWINFAIYARVRARAEGFEDDHAIRLSVAQRWDMEGYWGEDDARNARTPEDLFAQDSDASSLASDSGSLSVSFMDEVTEDGAARDSCGDLLRQLNLFGDPTHDIELFPLVDLWFEITDHLNQEDIPDPMEIFKERDEIVKIIEEARARANTALNRSLLQLNATRHMPEGLEEALDADTAEKIPQQSFAKLLRKHRRRCYLFLRRLRYLFRPPYVANNNYKSHGSLLLLYVFPLLDNSSTVELSDLFGYYTQYYAIHTTQKVTTPASRSRGVPLLRATLSLKRAFRGEPTFIMSLLFCPMPFLYAAIRMDPVAMVEHLQDPIALAAARKLQPKTYLVYIEAQLELPFPGKPWYRFCVCPIGTSLRPEDKVHDLTPEMCIAIHPNKFHPTGRSPVIPEPSFPYDNCYHWIGFAIYIRVRARSEQFEHERAVRLPPEERTTMELHWEDDDDRRDVASDGSSSGCSEPGDAVSILSRAATSTSSSESSIEPDTGDTAGDILAEMNIFGDPMHDVELFPLVDLWFELTEHLKQEDIPDPMELYKERDEIVRIIEEARSRANTAYNTSLASKTDSIYDDICDNGAPKEAKPTATARMHTEALLQNFQWKCRHIMGGVRRIFRMPYIPIWP</sequence>
<dbReference type="AlphaFoldDB" id="A0AAD7X6C1"/>
<accession>A0AAD7X6C1</accession>
<name>A0AAD7X6C1_9APHY</name>
<proteinExistence type="predicted"/>
<evidence type="ECO:0000313" key="2">
    <source>
        <dbReference type="EMBL" id="KAJ8462578.1"/>
    </source>
</evidence>
<dbReference type="EMBL" id="JAPEVG010000455">
    <property type="protein sequence ID" value="KAJ8462578.1"/>
    <property type="molecule type" value="Genomic_DNA"/>
</dbReference>
<comment type="caution">
    <text evidence="2">The sequence shown here is derived from an EMBL/GenBank/DDBJ whole genome shotgun (WGS) entry which is preliminary data.</text>
</comment>
<organism evidence="2 3">
    <name type="scientific">Trametes cubensis</name>
    <dbReference type="NCBI Taxonomy" id="1111947"/>
    <lineage>
        <taxon>Eukaryota</taxon>
        <taxon>Fungi</taxon>
        <taxon>Dikarya</taxon>
        <taxon>Basidiomycota</taxon>
        <taxon>Agaricomycotina</taxon>
        <taxon>Agaricomycetes</taxon>
        <taxon>Polyporales</taxon>
        <taxon>Polyporaceae</taxon>
        <taxon>Trametes</taxon>
    </lineage>
</organism>
<reference evidence="2" key="1">
    <citation type="submission" date="2022-11" db="EMBL/GenBank/DDBJ databases">
        <title>Genome Sequence of Cubamyces cubensis.</title>
        <authorList>
            <person name="Buettner E."/>
        </authorList>
    </citation>
    <scope>NUCLEOTIDE SEQUENCE</scope>
    <source>
        <strain evidence="2">MPL-01</strain>
    </source>
</reference>
<evidence type="ECO:0000256" key="1">
    <source>
        <dbReference type="SAM" id="MobiDB-lite"/>
    </source>
</evidence>
<protein>
    <submittedName>
        <fullName evidence="2">Uncharacterized protein</fullName>
    </submittedName>
</protein>